<evidence type="ECO:0000256" key="1">
    <source>
        <dbReference type="ARBA" id="ARBA00004651"/>
    </source>
</evidence>
<dbReference type="PANTHER" id="PTHR32243">
    <property type="entry name" value="MALTOSE TRANSPORT SYSTEM PERMEASE-RELATED"/>
    <property type="match status" value="1"/>
</dbReference>
<dbReference type="RefSeq" id="WP_004629903.1">
    <property type="nucleotide sequence ID" value="NZ_AORV01000065.1"/>
</dbReference>
<dbReference type="CDD" id="cd06261">
    <property type="entry name" value="TM_PBP2"/>
    <property type="match status" value="1"/>
</dbReference>
<keyword evidence="9" id="KW-0762">Sugar transport</keyword>
<comment type="subcellular location">
    <subcellularLocation>
        <location evidence="1 7">Cell membrane</location>
        <topology evidence="1 7">Multi-pass membrane protein</topology>
    </subcellularLocation>
</comment>
<dbReference type="eggNOG" id="COG0395">
    <property type="taxonomic scope" value="Bacteria"/>
</dbReference>
<comment type="similarity">
    <text evidence="7">Belongs to the binding-protein-dependent transport system permease family.</text>
</comment>
<evidence type="ECO:0000256" key="2">
    <source>
        <dbReference type="ARBA" id="ARBA00022448"/>
    </source>
</evidence>
<reference evidence="9 10" key="1">
    <citation type="journal article" date="2013" name="Genome Announc.">
        <title>Draft Genome Sequence of the Cellulolytic, Mesophilic, Anaerobic Bacterium Clostridium termitidis Strain CT1112 (DSM 5398).</title>
        <authorList>
            <person name="Lal S."/>
            <person name="Ramachandran U."/>
            <person name="Zhang X."/>
            <person name="Munir R."/>
            <person name="Sparling R."/>
            <person name="Levin D.B."/>
        </authorList>
    </citation>
    <scope>NUCLEOTIDE SEQUENCE [LARGE SCALE GENOMIC DNA]</scope>
    <source>
        <strain evidence="9 10">CT1112</strain>
    </source>
</reference>
<evidence type="ECO:0000313" key="9">
    <source>
        <dbReference type="EMBL" id="EMS69628.1"/>
    </source>
</evidence>
<dbReference type="PATRIC" id="fig|1195236.3.peg.4942"/>
<keyword evidence="4 7" id="KW-0812">Transmembrane</keyword>
<comment type="caution">
    <text evidence="9">The sequence shown here is derived from an EMBL/GenBank/DDBJ whole genome shotgun (WGS) entry which is preliminary data.</text>
</comment>
<feature type="transmembrane region" description="Helical" evidence="7">
    <location>
        <begin position="238"/>
        <end position="257"/>
    </location>
</feature>
<accession>S0FMB4</accession>
<dbReference type="InterPro" id="IPR035906">
    <property type="entry name" value="MetI-like_sf"/>
</dbReference>
<dbReference type="AlphaFoldDB" id="S0FMB4"/>
<gene>
    <name evidence="9" type="ORF">CTER_4757</name>
</gene>
<organism evidence="9 10">
    <name type="scientific">Ruminiclostridium cellobioparum subsp. termitidis CT1112</name>
    <dbReference type="NCBI Taxonomy" id="1195236"/>
    <lineage>
        <taxon>Bacteria</taxon>
        <taxon>Bacillati</taxon>
        <taxon>Bacillota</taxon>
        <taxon>Clostridia</taxon>
        <taxon>Eubacteriales</taxon>
        <taxon>Oscillospiraceae</taxon>
        <taxon>Ruminiclostridium</taxon>
    </lineage>
</organism>
<keyword evidence="5 7" id="KW-1133">Transmembrane helix</keyword>
<dbReference type="Pfam" id="PF00528">
    <property type="entry name" value="BPD_transp_1"/>
    <property type="match status" value="1"/>
</dbReference>
<keyword evidence="10" id="KW-1185">Reference proteome</keyword>
<keyword evidence="2 7" id="KW-0813">Transport</keyword>
<dbReference type="InterPro" id="IPR050901">
    <property type="entry name" value="BP-dep_ABC_trans_perm"/>
</dbReference>
<feature type="transmembrane region" description="Helical" evidence="7">
    <location>
        <begin position="107"/>
        <end position="130"/>
    </location>
</feature>
<feature type="transmembrane region" description="Helical" evidence="7">
    <location>
        <begin position="74"/>
        <end position="95"/>
    </location>
</feature>
<dbReference type="InterPro" id="IPR000515">
    <property type="entry name" value="MetI-like"/>
</dbReference>
<protein>
    <submittedName>
        <fullName evidence="9">ABC-type sugar transport system, permease component</fullName>
    </submittedName>
</protein>
<feature type="transmembrane region" description="Helical" evidence="7">
    <location>
        <begin position="136"/>
        <end position="159"/>
    </location>
</feature>
<keyword evidence="6 7" id="KW-0472">Membrane</keyword>
<evidence type="ECO:0000256" key="4">
    <source>
        <dbReference type="ARBA" id="ARBA00022692"/>
    </source>
</evidence>
<proteinExistence type="inferred from homology"/>
<evidence type="ECO:0000256" key="5">
    <source>
        <dbReference type="ARBA" id="ARBA00022989"/>
    </source>
</evidence>
<dbReference type="SUPFAM" id="SSF161098">
    <property type="entry name" value="MetI-like"/>
    <property type="match status" value="1"/>
</dbReference>
<evidence type="ECO:0000256" key="6">
    <source>
        <dbReference type="ARBA" id="ARBA00023136"/>
    </source>
</evidence>
<dbReference type="GO" id="GO:0005886">
    <property type="term" value="C:plasma membrane"/>
    <property type="evidence" value="ECO:0007669"/>
    <property type="project" value="UniProtKB-SubCell"/>
</dbReference>
<dbReference type="PANTHER" id="PTHR32243:SF24">
    <property type="entry name" value="DIACETYLCHITOBIOSE UPTAKE SYSTEM PERMEASE PROTEIN NGCG"/>
    <property type="match status" value="1"/>
</dbReference>
<evidence type="ECO:0000259" key="8">
    <source>
        <dbReference type="PROSITE" id="PS50928"/>
    </source>
</evidence>
<name>S0FMB4_RUMCE</name>
<evidence type="ECO:0000256" key="7">
    <source>
        <dbReference type="RuleBase" id="RU363032"/>
    </source>
</evidence>
<keyword evidence="3" id="KW-1003">Cell membrane</keyword>
<feature type="domain" description="ABC transmembrane type-1" evidence="8">
    <location>
        <begin position="70"/>
        <end position="259"/>
    </location>
</feature>
<evidence type="ECO:0000313" key="10">
    <source>
        <dbReference type="Proteomes" id="UP000014155"/>
    </source>
</evidence>
<evidence type="ECO:0000256" key="3">
    <source>
        <dbReference type="ARBA" id="ARBA00022475"/>
    </source>
</evidence>
<feature type="transmembrane region" description="Helical" evidence="7">
    <location>
        <begin position="180"/>
        <end position="205"/>
    </location>
</feature>
<sequence>MNRQKRFFQGLALVGLWALSLLILLPLLLVVINSFKSSAEADAMNLLLPKSFMVENFKTVLTTGSVFRSLMNSALITGAAVLLSVILGSMAAFVFNRRRSSLNRTVYNYFLLGLVIPVQIITLIEILKYFHMMNSYQGIILVYVAIFTPLTIFLTYGAVSSIPRELDEAAIVDGCGALRLFFKILFPLLTPVIITSCITQFMFIWNDFQYPLYLLSDTKKWTLVLGIYGFIGQYSSDWNLVCAHILMSSLPVVIIYLSGQKYIISGMVSGAVKG</sequence>
<dbReference type="Gene3D" id="1.10.3720.10">
    <property type="entry name" value="MetI-like"/>
    <property type="match status" value="1"/>
</dbReference>
<dbReference type="Proteomes" id="UP000014155">
    <property type="component" value="Unassembled WGS sequence"/>
</dbReference>
<dbReference type="PROSITE" id="PS50928">
    <property type="entry name" value="ABC_TM1"/>
    <property type="match status" value="1"/>
</dbReference>
<dbReference type="EMBL" id="AORV01000065">
    <property type="protein sequence ID" value="EMS69628.1"/>
    <property type="molecule type" value="Genomic_DNA"/>
</dbReference>
<dbReference type="STRING" id="1195236.CTER_4757"/>
<dbReference type="GO" id="GO:0055085">
    <property type="term" value="P:transmembrane transport"/>
    <property type="evidence" value="ECO:0007669"/>
    <property type="project" value="InterPro"/>
</dbReference>